<keyword evidence="3" id="KW-1185">Reference proteome</keyword>
<protein>
    <submittedName>
        <fullName evidence="2">Uncharacterized protein (TIGR02678 family)</fullName>
    </submittedName>
</protein>
<proteinExistence type="predicted"/>
<dbReference type="AlphaFoldDB" id="A0A839DXD0"/>
<name>A0A839DXD0_9PSEU</name>
<dbReference type="NCBIfam" id="TIGR02678">
    <property type="entry name" value="TIGR02678 family protein"/>
    <property type="match status" value="1"/>
</dbReference>
<dbReference type="EMBL" id="JACGWZ010000003">
    <property type="protein sequence ID" value="MBA8825530.1"/>
    <property type="molecule type" value="Genomic_DNA"/>
</dbReference>
<dbReference type="InterPro" id="IPR013494">
    <property type="entry name" value="CHP02678"/>
</dbReference>
<evidence type="ECO:0000313" key="2">
    <source>
        <dbReference type="EMBL" id="MBA8825530.1"/>
    </source>
</evidence>
<dbReference type="Proteomes" id="UP000569329">
    <property type="component" value="Unassembled WGS sequence"/>
</dbReference>
<evidence type="ECO:0000313" key="3">
    <source>
        <dbReference type="Proteomes" id="UP000569329"/>
    </source>
</evidence>
<accession>A0A839DXD0</accession>
<comment type="caution">
    <text evidence="2">The sequence shown here is derived from an EMBL/GenBank/DDBJ whole genome shotgun (WGS) entry which is preliminary data.</text>
</comment>
<feature type="region of interest" description="Disordered" evidence="1">
    <location>
        <begin position="382"/>
        <end position="410"/>
    </location>
</feature>
<dbReference type="RefSeq" id="WP_182544693.1">
    <property type="nucleotide sequence ID" value="NZ_JACGWZ010000003.1"/>
</dbReference>
<gene>
    <name evidence="2" type="ORF">FHX42_002881</name>
</gene>
<organism evidence="2 3">
    <name type="scientific">Halosaccharopolyspora lacisalsi</name>
    <dbReference type="NCBI Taxonomy" id="1000566"/>
    <lineage>
        <taxon>Bacteria</taxon>
        <taxon>Bacillati</taxon>
        <taxon>Actinomycetota</taxon>
        <taxon>Actinomycetes</taxon>
        <taxon>Pseudonocardiales</taxon>
        <taxon>Pseudonocardiaceae</taxon>
        <taxon>Halosaccharopolyspora</taxon>
    </lineage>
</organism>
<evidence type="ECO:0000256" key="1">
    <source>
        <dbReference type="SAM" id="MobiDB-lite"/>
    </source>
</evidence>
<dbReference type="Pfam" id="PF09661">
    <property type="entry name" value="DUF2398"/>
    <property type="match status" value="1"/>
</dbReference>
<reference evidence="2 3" key="1">
    <citation type="submission" date="2020-07" db="EMBL/GenBank/DDBJ databases">
        <title>Sequencing the genomes of 1000 actinobacteria strains.</title>
        <authorList>
            <person name="Klenk H.-P."/>
        </authorList>
    </citation>
    <scope>NUCLEOTIDE SEQUENCE [LARGE SCALE GENOMIC DNA]</scope>
    <source>
        <strain evidence="2 3">DSM 45975</strain>
    </source>
</reference>
<sequence>MSGNGSLVPGFDALGDIETANVVRCARVLLRRPLLRPDSPDGELLPLVYRHREVLRELFGVLLGYRVVIQRGFARLYKPGPVADTTRGISLSPRGYAYFALTLAALTGAGRQVLLSRLVGDVRTAAVEAGISISDDQADRRALSAALRQLVALGVLDETEGSVAPSAGDPGTEALLTVDIDLLGHLVTGPVAEAGDAEDLIRRAATAHHPDTGSLGTEHAVRRRLVEDPVVHYADLPAEQATWLRGRHAAESRVLERYFGLVGETRSEGMAVTDPTDYLTDVVFPGPGSVARIALLALPLLLERGRRTETGSHAVSWQDIDDVCGELVESYPAAWSRQATEEPGEPTRSVVTLLHRLGMVNRQDDGVEAPWLISPAAHRWVPRPDANPSTGKDHAPPPPPEWSLFDELEG</sequence>